<dbReference type="Pfam" id="PF14770">
    <property type="entry name" value="TMEM18"/>
    <property type="match status" value="1"/>
</dbReference>
<reference evidence="2" key="2">
    <citation type="journal article" date="2012" name="Nat. Commun.">
        <title>Draft genome sequence and genetic transformation of the oleaginous alga Nannochloropis gaditana.</title>
        <authorList>
            <person name="Radakovits R."/>
            <person name="Jinkerson R.E."/>
            <person name="Fuerstenberg S.I."/>
            <person name="Tae H."/>
            <person name="Settlage R.E."/>
            <person name="Boore J.L."/>
            <person name="Posewitz M.C."/>
        </authorList>
    </citation>
    <scope>NUCLEOTIDE SEQUENCE</scope>
    <source>
        <strain evidence="2">CCMP526</strain>
    </source>
</reference>
<evidence type="ECO:0000313" key="2">
    <source>
        <dbReference type="EMBL" id="AFJ69516.1"/>
    </source>
</evidence>
<feature type="non-terminal residue" evidence="2">
    <location>
        <position position="102"/>
    </location>
</feature>
<evidence type="ECO:0000256" key="1">
    <source>
        <dbReference type="SAM" id="Phobius"/>
    </source>
</evidence>
<reference evidence="2" key="1">
    <citation type="journal article" date="2012" name="Bioengineered">
        <title>Additional insights into the genome of the oleaginous model alga Nannochloropsis gaditana.</title>
        <authorList>
            <person name="Jinkerson R.E."/>
            <person name="Radakovits R."/>
            <person name="Posewitz M.C."/>
        </authorList>
    </citation>
    <scope>NUCLEOTIDE SEQUENCE</scope>
    <source>
        <strain evidence="2">CCMP526</strain>
    </source>
</reference>
<keyword evidence="1" id="KW-1133">Transmembrane helix</keyword>
<proteinExistence type="evidence at transcript level"/>
<keyword evidence="1" id="KW-0812">Transmembrane</keyword>
<feature type="transmembrane region" description="Helical" evidence="1">
    <location>
        <begin position="74"/>
        <end position="97"/>
    </location>
</feature>
<protein>
    <submittedName>
        <fullName evidence="2">Uncharacterized protein</fullName>
    </submittedName>
</protein>
<sequence length="102" mass="11869">MAAVDWSERWIQGLMAFHLLLWLLVLLNRKNMTLQTCIFLLSSGLVALAEPLNTRLRERWWSHFSRQNYFDKEGFFAVAVYSGPLLALSCLQLFIFLHATAH</sequence>
<gene>
    <name evidence="2" type="ORF">NGATSA_3029200</name>
</gene>
<feature type="transmembrane region" description="Helical" evidence="1">
    <location>
        <begin position="9"/>
        <end position="27"/>
    </location>
</feature>
<dbReference type="EMBL" id="JU980453">
    <property type="protein sequence ID" value="AFJ69516.1"/>
    <property type="molecule type" value="mRNA"/>
</dbReference>
<dbReference type="AlphaFoldDB" id="I2CRI3"/>
<name>I2CRI3_NANGC</name>
<dbReference type="InterPro" id="IPR026721">
    <property type="entry name" value="TMEM18"/>
</dbReference>
<accession>I2CRI3</accession>
<keyword evidence="1" id="KW-0472">Membrane</keyword>
<organism evidence="2">
    <name type="scientific">Nannochloropsis gaditana (strain CCMP526)</name>
    <name type="common">Green microalga</name>
    <name type="synonym">Microchloropsis gaditana</name>
    <dbReference type="NCBI Taxonomy" id="1093141"/>
    <lineage>
        <taxon>Eukaryota</taxon>
        <taxon>Sar</taxon>
        <taxon>Stramenopiles</taxon>
        <taxon>Ochrophyta</taxon>
        <taxon>Eustigmatophyceae</taxon>
        <taxon>Eustigmatales</taxon>
        <taxon>Monodopsidaceae</taxon>
        <taxon>Nannochloropsis</taxon>
    </lineage>
</organism>